<feature type="domain" description="DUF2007" evidence="2">
    <location>
        <begin position="1"/>
        <end position="62"/>
    </location>
</feature>
<protein>
    <recommendedName>
        <fullName evidence="2">DUF2007 domain-containing protein</fullName>
    </recommendedName>
</protein>
<dbReference type="Pfam" id="PF09413">
    <property type="entry name" value="DUF2007"/>
    <property type="match status" value="1"/>
</dbReference>
<gene>
    <name evidence="3" type="ORF">LCGC14_0986910</name>
</gene>
<reference evidence="3" key="1">
    <citation type="journal article" date="2015" name="Nature">
        <title>Complex archaea that bridge the gap between prokaryotes and eukaryotes.</title>
        <authorList>
            <person name="Spang A."/>
            <person name="Saw J.H."/>
            <person name="Jorgensen S.L."/>
            <person name="Zaremba-Niedzwiedzka K."/>
            <person name="Martijn J."/>
            <person name="Lind A.E."/>
            <person name="van Eijk R."/>
            <person name="Schleper C."/>
            <person name="Guy L."/>
            <person name="Ettema T.J."/>
        </authorList>
    </citation>
    <scope>NUCLEOTIDE SEQUENCE</scope>
</reference>
<comment type="caution">
    <text evidence="3">The sequence shown here is derived from an EMBL/GenBank/DDBJ whole genome shotgun (WGS) entry which is preliminary data.</text>
</comment>
<accession>A0A0F9NTI6</accession>
<sequence length="77" mass="9105">MIQIYSTRLMVEADVIKSILEDNGIRCVLWDSRIGTVYPVIQIRVMVEEEDFEKAEKIIEDYQRENKKNEDGEQINN</sequence>
<keyword evidence="1" id="KW-0175">Coiled coil</keyword>
<name>A0A0F9NTI6_9ZZZZ</name>
<feature type="coiled-coil region" evidence="1">
    <location>
        <begin position="45"/>
        <end position="72"/>
    </location>
</feature>
<evidence type="ECO:0000259" key="2">
    <source>
        <dbReference type="Pfam" id="PF09413"/>
    </source>
</evidence>
<dbReference type="EMBL" id="LAZR01003721">
    <property type="protein sequence ID" value="KKN15352.1"/>
    <property type="molecule type" value="Genomic_DNA"/>
</dbReference>
<evidence type="ECO:0000313" key="3">
    <source>
        <dbReference type="EMBL" id="KKN15352.1"/>
    </source>
</evidence>
<dbReference type="SUPFAM" id="SSF54913">
    <property type="entry name" value="GlnB-like"/>
    <property type="match status" value="1"/>
</dbReference>
<dbReference type="Gene3D" id="3.30.70.790">
    <property type="entry name" value="UreE, C-terminal domain"/>
    <property type="match status" value="1"/>
</dbReference>
<dbReference type="InterPro" id="IPR018551">
    <property type="entry name" value="DUF2007"/>
</dbReference>
<proteinExistence type="predicted"/>
<evidence type="ECO:0000256" key="1">
    <source>
        <dbReference type="SAM" id="Coils"/>
    </source>
</evidence>
<dbReference type="AlphaFoldDB" id="A0A0F9NTI6"/>
<dbReference type="InterPro" id="IPR011322">
    <property type="entry name" value="N-reg_PII-like_a/b"/>
</dbReference>
<organism evidence="3">
    <name type="scientific">marine sediment metagenome</name>
    <dbReference type="NCBI Taxonomy" id="412755"/>
    <lineage>
        <taxon>unclassified sequences</taxon>
        <taxon>metagenomes</taxon>
        <taxon>ecological metagenomes</taxon>
    </lineage>
</organism>